<proteinExistence type="predicted"/>
<organism evidence="2 3">
    <name type="scientific">Friedmanniomyces endolithicus</name>
    <dbReference type="NCBI Taxonomy" id="329885"/>
    <lineage>
        <taxon>Eukaryota</taxon>
        <taxon>Fungi</taxon>
        <taxon>Dikarya</taxon>
        <taxon>Ascomycota</taxon>
        <taxon>Pezizomycotina</taxon>
        <taxon>Dothideomycetes</taxon>
        <taxon>Dothideomycetidae</taxon>
        <taxon>Mycosphaerellales</taxon>
        <taxon>Teratosphaeriaceae</taxon>
        <taxon>Friedmanniomyces</taxon>
    </lineage>
</organism>
<evidence type="ECO:0000256" key="1">
    <source>
        <dbReference type="SAM" id="MobiDB-lite"/>
    </source>
</evidence>
<keyword evidence="3" id="KW-1185">Reference proteome</keyword>
<evidence type="ECO:0000313" key="3">
    <source>
        <dbReference type="Proteomes" id="UP001175353"/>
    </source>
</evidence>
<evidence type="ECO:0000313" key="2">
    <source>
        <dbReference type="EMBL" id="KAK0949155.1"/>
    </source>
</evidence>
<reference evidence="2" key="1">
    <citation type="submission" date="2023-06" db="EMBL/GenBank/DDBJ databases">
        <title>Black Yeasts Isolated from many extreme environments.</title>
        <authorList>
            <person name="Coleine C."/>
            <person name="Stajich J.E."/>
            <person name="Selbmann L."/>
        </authorList>
    </citation>
    <scope>NUCLEOTIDE SEQUENCE</scope>
    <source>
        <strain evidence="2">CCFEE 5200</strain>
    </source>
</reference>
<feature type="compositionally biased region" description="Acidic residues" evidence="1">
    <location>
        <begin position="35"/>
        <end position="73"/>
    </location>
</feature>
<accession>A0AAN6GWY9</accession>
<name>A0AAN6GWY9_9PEZI</name>
<protein>
    <submittedName>
        <fullName evidence="2">Uncharacterized protein</fullName>
    </submittedName>
</protein>
<dbReference type="EMBL" id="JAUJLE010001347">
    <property type="protein sequence ID" value="KAK0949155.1"/>
    <property type="molecule type" value="Genomic_DNA"/>
</dbReference>
<feature type="region of interest" description="Disordered" evidence="1">
    <location>
        <begin position="24"/>
        <end position="73"/>
    </location>
</feature>
<gene>
    <name evidence="2" type="ORF">LTR91_026683</name>
</gene>
<comment type="caution">
    <text evidence="2">The sequence shown here is derived from an EMBL/GenBank/DDBJ whole genome shotgun (WGS) entry which is preliminary data.</text>
</comment>
<dbReference type="Proteomes" id="UP001175353">
    <property type="component" value="Unassembled WGS sequence"/>
</dbReference>
<sequence>IMQEGLVEGFKGAGFEPEVRTLESFQDDYGLVGDVGDDGDEGADEDEEDDEGEDEGEDNEDEGDDTPGSEEDA</sequence>
<dbReference type="AlphaFoldDB" id="A0AAN6GWY9"/>
<feature type="non-terminal residue" evidence="2">
    <location>
        <position position="1"/>
    </location>
</feature>